<keyword evidence="8" id="KW-0472">Membrane</keyword>
<gene>
    <name evidence="10" type="primary">A06p005760.1_BraROA</name>
    <name evidence="10" type="ORF">IGI04_021535</name>
</gene>
<evidence type="ECO:0000256" key="7">
    <source>
        <dbReference type="SAM" id="MobiDB-lite"/>
    </source>
</evidence>
<evidence type="ECO:0000256" key="6">
    <source>
        <dbReference type="ARBA" id="ARBA00022525"/>
    </source>
</evidence>
<dbReference type="InterPro" id="IPR046364">
    <property type="entry name" value="Exo70_C"/>
</dbReference>
<comment type="similarity">
    <text evidence="3">Belongs to the plant dirigent protein family.</text>
</comment>
<evidence type="ECO:0000256" key="2">
    <source>
        <dbReference type="ARBA" id="ARBA00006756"/>
    </source>
</evidence>
<evidence type="ECO:0000256" key="1">
    <source>
        <dbReference type="ARBA" id="ARBA00004613"/>
    </source>
</evidence>
<feature type="domain" description="Exocyst complex subunit Exo70 C-terminal" evidence="9">
    <location>
        <begin position="647"/>
        <end position="1004"/>
    </location>
</feature>
<comment type="similarity">
    <text evidence="2">Belongs to the EXO70 family.</text>
</comment>
<dbReference type="PANTHER" id="PTHR12542:SF104">
    <property type="entry name" value="EXOCYST SUBUNIT EXO70 FAMILY PROTEIN"/>
    <property type="match status" value="1"/>
</dbReference>
<organism evidence="10 11">
    <name type="scientific">Brassica rapa subsp. trilocularis</name>
    <dbReference type="NCBI Taxonomy" id="1813537"/>
    <lineage>
        <taxon>Eukaryota</taxon>
        <taxon>Viridiplantae</taxon>
        <taxon>Streptophyta</taxon>
        <taxon>Embryophyta</taxon>
        <taxon>Tracheophyta</taxon>
        <taxon>Spermatophyta</taxon>
        <taxon>Magnoliopsida</taxon>
        <taxon>eudicotyledons</taxon>
        <taxon>Gunneridae</taxon>
        <taxon>Pentapetalae</taxon>
        <taxon>rosids</taxon>
        <taxon>malvids</taxon>
        <taxon>Brassicales</taxon>
        <taxon>Brassicaceae</taxon>
        <taxon>Brassiceae</taxon>
        <taxon>Brassica</taxon>
    </lineage>
</organism>
<comment type="subunit">
    <text evidence="4">Homodimer.</text>
</comment>
<keyword evidence="8" id="KW-0812">Transmembrane</keyword>
<keyword evidence="8" id="KW-1133">Transmembrane helix</keyword>
<feature type="compositionally biased region" description="Low complexity" evidence="7">
    <location>
        <begin position="118"/>
        <end position="206"/>
    </location>
</feature>
<comment type="caution">
    <text evidence="10">The sequence shown here is derived from an EMBL/GenBank/DDBJ whole genome shotgun (WGS) entry which is preliminary data.</text>
</comment>
<feature type="region of interest" description="Disordered" evidence="7">
    <location>
        <begin position="108"/>
        <end position="209"/>
    </location>
</feature>
<evidence type="ECO:0000256" key="5">
    <source>
        <dbReference type="ARBA" id="ARBA00022448"/>
    </source>
</evidence>
<keyword evidence="11" id="KW-1185">Reference proteome</keyword>
<accession>A0ABQ7LZ45</accession>
<name>A0ABQ7LZ45_BRACM</name>
<protein>
    <recommendedName>
        <fullName evidence="9">Exocyst complex subunit Exo70 C-terminal domain-containing protein</fullName>
    </recommendedName>
</protein>
<dbReference type="Pfam" id="PF03081">
    <property type="entry name" value="Exo70_C"/>
    <property type="match status" value="1"/>
</dbReference>
<feature type="transmembrane region" description="Helical" evidence="8">
    <location>
        <begin position="79"/>
        <end position="98"/>
    </location>
</feature>
<comment type="subcellular location">
    <subcellularLocation>
        <location evidence="1">Secreted</location>
    </subcellularLocation>
</comment>
<reference evidence="10 11" key="1">
    <citation type="submission" date="2021-03" db="EMBL/GenBank/DDBJ databases">
        <authorList>
            <person name="King G.J."/>
            <person name="Bancroft I."/>
            <person name="Baten A."/>
            <person name="Bloomfield J."/>
            <person name="Borpatragohain P."/>
            <person name="He Z."/>
            <person name="Irish N."/>
            <person name="Irwin J."/>
            <person name="Liu K."/>
            <person name="Mauleon R.P."/>
            <person name="Moore J."/>
            <person name="Morris R."/>
            <person name="Ostergaard L."/>
            <person name="Wang B."/>
            <person name="Wells R."/>
        </authorList>
    </citation>
    <scope>NUCLEOTIDE SEQUENCE [LARGE SCALE GENOMIC DNA]</scope>
    <source>
        <strain evidence="10">R-o-18</strain>
        <tissue evidence="10">Leaf</tissue>
    </source>
</reference>
<evidence type="ECO:0000313" key="10">
    <source>
        <dbReference type="EMBL" id="KAG5391572.1"/>
    </source>
</evidence>
<dbReference type="SUPFAM" id="SSF74788">
    <property type="entry name" value="Cullin repeat-like"/>
    <property type="match status" value="1"/>
</dbReference>
<sequence>MLKASPNPREYIRRCRSSLLRVREFQIVFSGESRTECCVAVVRSSADVELSSPSAEDRYPETTRFEISVDRIFEHSCKILFVLVLALAMAFVSAARLLNEEEDLGLVPMPTTSPSPLPTTGSGSFASASSGPATGITSGTGLASDGSLTTLTGSGPLPTTGSGSLPVSSSGPLPTTGTGSLPTTGSGPFPVASSGPLPGAGAGPSPTVGSARAVTGVVANPALSGQLPFAKPNGANLPVNNVYISRLPQFWFVYVFPMPIKSNCIPSNNNNGILTNNNVPLLIGLGGTTSSILQNDGNNLLNGLPVANGGQLPSGSSLQMLMFGTMTVMDNELTEGHELGSGLLGKAQGFYVASAVDGTSQTMAFTAMFESGGYEDSISFFSVHRTAASESHLGVMGGTGKYVNARGYAIVKTFTGGTGNTQQPHQFTDGLETVLECTKQMVLLKPSAFSKSPKPLPQQGGFSDSLIGDTVEAADAFVSQWVSPHLYDSSSTSCSLSSLFSAENRGEGRRFLDVLAKLHYAIQSAGLVNPDSAKLSQARDLMQTAMKYLEKEFYRVLKSNRRFFDSESISSLSSNENVEGDADAIEDLKMITNCMISSGYEKDCVKIYKKLRRKMIVEALSNLGFEKLTSAQMQKLEWEILEKKIKGWVRLAKVAFVTLFNGERILCDRIFSTSSSSSSVSIAESTFVEITLQSALKLFIFPITVAKCKKTAEKIFPTLDVYQTILHVIPQIEQIFSYDSTACVRTQAAESLEKLGESVNAMMIEFQSSITKESSKSPIPCGGVHQLTRYVMNFIVFLADYSDSLTAIIKDKESSLPLPEDYYNNNNNEENPENAGSPMAARLAWLILVLLCKIDAKSRLYSDTALSYLFLANNLHYVLIKVRTSNLKVVLGDDWVANHEVKVTQYLEKYEKMAWGDVIASLPGVSTAAAKAEEALRRFNKAFEETYKKHKNWVVPDPKLRDEIKASIASKLMGGYTGFYKKYPVGSSDIVRFTPEDLNGYISDLYIGLRGSVPVSTN</sequence>
<dbReference type="Gene3D" id="2.40.480.10">
    <property type="entry name" value="Allene oxide cyclase-like"/>
    <property type="match status" value="1"/>
</dbReference>
<dbReference type="EMBL" id="JADBGQ010000006">
    <property type="protein sequence ID" value="KAG5391572.1"/>
    <property type="molecule type" value="Genomic_DNA"/>
</dbReference>
<evidence type="ECO:0000259" key="9">
    <source>
        <dbReference type="Pfam" id="PF03081"/>
    </source>
</evidence>
<dbReference type="Proteomes" id="UP000823674">
    <property type="component" value="Chromosome A06"/>
</dbReference>
<dbReference type="Pfam" id="PF03018">
    <property type="entry name" value="Dirigent"/>
    <property type="match status" value="1"/>
</dbReference>
<dbReference type="InterPro" id="IPR004265">
    <property type="entry name" value="Dirigent"/>
</dbReference>
<evidence type="ECO:0000256" key="4">
    <source>
        <dbReference type="ARBA" id="ARBA00011738"/>
    </source>
</evidence>
<dbReference type="InterPro" id="IPR016159">
    <property type="entry name" value="Cullin_repeat-like_dom_sf"/>
</dbReference>
<dbReference type="InterPro" id="IPR004140">
    <property type="entry name" value="Exo70"/>
</dbReference>
<dbReference type="Gene3D" id="1.20.1280.170">
    <property type="entry name" value="Exocyst complex component Exo70"/>
    <property type="match status" value="1"/>
</dbReference>
<keyword evidence="6" id="KW-0964">Secreted</keyword>
<dbReference type="InterPro" id="IPR044859">
    <property type="entry name" value="Allene_oxi_cyc_Dirigent"/>
</dbReference>
<dbReference type="Pfam" id="PF20669">
    <property type="entry name" value="Exo70_N"/>
    <property type="match status" value="1"/>
</dbReference>
<proteinExistence type="inferred from homology"/>
<evidence type="ECO:0000256" key="8">
    <source>
        <dbReference type="SAM" id="Phobius"/>
    </source>
</evidence>
<evidence type="ECO:0000313" key="11">
    <source>
        <dbReference type="Proteomes" id="UP000823674"/>
    </source>
</evidence>
<dbReference type="PANTHER" id="PTHR12542">
    <property type="entry name" value="EXOCYST COMPLEX PROTEIN EXO70"/>
    <property type="match status" value="1"/>
</dbReference>
<keyword evidence="5" id="KW-0813">Transport</keyword>
<evidence type="ECO:0000256" key="3">
    <source>
        <dbReference type="ARBA" id="ARBA00010746"/>
    </source>
</evidence>